<dbReference type="PANTHER" id="PTHR42051:SF1">
    <property type="entry name" value="MEIOTICALLY UP-REGULATED PROTEIN PB1A10.08"/>
    <property type="match status" value="1"/>
</dbReference>
<feature type="compositionally biased region" description="Low complexity" evidence="1">
    <location>
        <begin position="414"/>
        <end position="437"/>
    </location>
</feature>
<name>A0A9P9WV14_9PEZI</name>
<proteinExistence type="predicted"/>
<evidence type="ECO:0000256" key="1">
    <source>
        <dbReference type="SAM" id="MobiDB-lite"/>
    </source>
</evidence>
<feature type="region of interest" description="Disordered" evidence="1">
    <location>
        <begin position="233"/>
        <end position="272"/>
    </location>
</feature>
<evidence type="ECO:0000313" key="3">
    <source>
        <dbReference type="Proteomes" id="UP000829685"/>
    </source>
</evidence>
<feature type="compositionally biased region" description="Polar residues" evidence="1">
    <location>
        <begin position="40"/>
        <end position="57"/>
    </location>
</feature>
<dbReference type="PANTHER" id="PTHR42051">
    <property type="entry name" value="MEIOTICALLY UP-REGULATED PROTEIN PB1A10.08"/>
    <property type="match status" value="1"/>
</dbReference>
<evidence type="ECO:0000313" key="2">
    <source>
        <dbReference type="EMBL" id="KAI1879557.1"/>
    </source>
</evidence>
<comment type="caution">
    <text evidence="2">The sequence shown here is derived from an EMBL/GenBank/DDBJ whole genome shotgun (WGS) entry which is preliminary data.</text>
</comment>
<feature type="compositionally biased region" description="Pro residues" evidence="1">
    <location>
        <begin position="438"/>
        <end position="447"/>
    </location>
</feature>
<dbReference type="Proteomes" id="UP000829685">
    <property type="component" value="Unassembled WGS sequence"/>
</dbReference>
<feature type="compositionally biased region" description="Polar residues" evidence="1">
    <location>
        <begin position="67"/>
        <end position="79"/>
    </location>
</feature>
<feature type="compositionally biased region" description="Polar residues" evidence="1">
    <location>
        <begin position="390"/>
        <end position="411"/>
    </location>
</feature>
<protein>
    <submittedName>
        <fullName evidence="2">Uncharacterized protein</fullName>
    </submittedName>
</protein>
<sequence>MMLNPRSYLYSRRQVPSTSPTLATAAPNTGFPSKRRDENITVTPIKNSNADLTSRPTTAMPKRKESSNLSRSPPTTGTTMAAAVARPNTPTSAVQIPVKNKQEASYSHNSRYDAPRRQASSQRRRDRHSPDGLPPSVAALLAITSIPPPSKRAGSRQRMTVDSIVPRSQVSEKELSQELSLSSFNRTPMDVLLSPPDEPMEEDASVTSDSCMASVLSTRAASFDSLPSLGDSLGTTLPSVDSPVTPRSRRFRPPRRSLEPVSSPPGEQAEHPLWVDPDVEVDEMDFSVFDPSAVSTDKQQANVFLPLKTAFKSNLTASLRALRSAARSLSTFTASSVPPEDLLTRSILTMDPRVPFTDERRPPVLDEEPSEAMRRYLNPTDSARLDLRTTPATGPTTRSYTASIQMQTYKVSRSKSAPATSTRKASSPPPSTASTKSPVPPTFPPGPRQREIRENADFIRIAVLEHLMRKRGKFDNSQEGHARWLLPPRKPSAKPYEIGSDGIPIRWIPISQDTS</sequence>
<feature type="region of interest" description="Disordered" evidence="1">
    <location>
        <begin position="1"/>
        <end position="174"/>
    </location>
</feature>
<accession>A0A9P9WV14</accession>
<dbReference type="InterPro" id="IPR034443">
    <property type="entry name" value="PB1A10.08"/>
</dbReference>
<feature type="region of interest" description="Disordered" evidence="1">
    <location>
        <begin position="473"/>
        <end position="498"/>
    </location>
</feature>
<organism evidence="2 3">
    <name type="scientific">Neoarthrinium moseri</name>
    <dbReference type="NCBI Taxonomy" id="1658444"/>
    <lineage>
        <taxon>Eukaryota</taxon>
        <taxon>Fungi</taxon>
        <taxon>Dikarya</taxon>
        <taxon>Ascomycota</taxon>
        <taxon>Pezizomycotina</taxon>
        <taxon>Sordariomycetes</taxon>
        <taxon>Xylariomycetidae</taxon>
        <taxon>Amphisphaeriales</taxon>
        <taxon>Apiosporaceae</taxon>
        <taxon>Neoarthrinium</taxon>
    </lineage>
</organism>
<keyword evidence="3" id="KW-1185">Reference proteome</keyword>
<dbReference type="AlphaFoldDB" id="A0A9P9WV14"/>
<gene>
    <name evidence="2" type="ORF">JX265_002511</name>
</gene>
<feature type="compositionally biased region" description="Basic and acidic residues" evidence="1">
    <location>
        <begin position="473"/>
        <end position="482"/>
    </location>
</feature>
<reference evidence="2" key="1">
    <citation type="submission" date="2021-03" db="EMBL/GenBank/DDBJ databases">
        <title>Revisited historic fungal species revealed as producer of novel bioactive compounds through whole genome sequencing and comparative genomics.</title>
        <authorList>
            <person name="Vignolle G.A."/>
            <person name="Hochenegger N."/>
            <person name="Mach R.L."/>
            <person name="Mach-Aigner A.R."/>
            <person name="Javad Rahimi M."/>
            <person name="Salim K.A."/>
            <person name="Chan C.M."/>
            <person name="Lim L.B.L."/>
            <person name="Cai F."/>
            <person name="Druzhinina I.S."/>
            <person name="U'Ren J.M."/>
            <person name="Derntl C."/>
        </authorList>
    </citation>
    <scope>NUCLEOTIDE SEQUENCE</scope>
    <source>
        <strain evidence="2">TUCIM 5799</strain>
    </source>
</reference>
<feature type="region of interest" description="Disordered" evidence="1">
    <location>
        <begin position="354"/>
        <end position="454"/>
    </location>
</feature>
<dbReference type="EMBL" id="JAFIMR010000004">
    <property type="protein sequence ID" value="KAI1879557.1"/>
    <property type="molecule type" value="Genomic_DNA"/>
</dbReference>
<feature type="compositionally biased region" description="Polar residues" evidence="1">
    <location>
        <begin position="14"/>
        <end position="31"/>
    </location>
</feature>